<dbReference type="Pfam" id="PF01399">
    <property type="entry name" value="PCI"/>
    <property type="match status" value="1"/>
</dbReference>
<feature type="domain" description="PCI" evidence="6">
    <location>
        <begin position="186"/>
        <end position="351"/>
    </location>
</feature>
<keyword evidence="3 5" id="KW-0396">Initiation factor</keyword>
<dbReference type="InterPro" id="IPR000717">
    <property type="entry name" value="PCI_dom"/>
</dbReference>
<evidence type="ECO:0000256" key="2">
    <source>
        <dbReference type="ARBA" id="ARBA00022490"/>
    </source>
</evidence>
<dbReference type="Pfam" id="PF18005">
    <property type="entry name" value="eIF3m_C_helix"/>
    <property type="match status" value="1"/>
</dbReference>
<evidence type="ECO:0000256" key="5">
    <source>
        <dbReference type="HAMAP-Rule" id="MF_03012"/>
    </source>
</evidence>
<name>A0ABQ8FGB5_9FUNG</name>
<gene>
    <name evidence="7" type="ORF">BASA50_004193</name>
</gene>
<evidence type="ECO:0000259" key="6">
    <source>
        <dbReference type="PROSITE" id="PS50250"/>
    </source>
</evidence>
<dbReference type="InterPro" id="IPR045237">
    <property type="entry name" value="COPS7/eIF3m"/>
</dbReference>
<reference evidence="7 8" key="1">
    <citation type="submission" date="2021-02" db="EMBL/GenBank/DDBJ databases">
        <title>Variation within the Batrachochytrium salamandrivorans European outbreak.</title>
        <authorList>
            <person name="Kelly M."/>
            <person name="Pasmans F."/>
            <person name="Shea T.P."/>
            <person name="Munoz J.F."/>
            <person name="Carranza S."/>
            <person name="Cuomo C.A."/>
            <person name="Martel A."/>
        </authorList>
    </citation>
    <scope>NUCLEOTIDE SEQUENCE [LARGE SCALE GENOMIC DNA]</scope>
    <source>
        <strain evidence="7 8">AMFP18/2</strain>
    </source>
</reference>
<keyword evidence="4 5" id="KW-0648">Protein biosynthesis</keyword>
<comment type="subunit">
    <text evidence="5">Component of the eukaryotic translation initiation factor 3 (eIF-3) complex.</text>
</comment>
<dbReference type="InterPro" id="IPR040750">
    <property type="entry name" value="eIF3m_C_helix"/>
</dbReference>
<protein>
    <recommendedName>
        <fullName evidence="5">Eukaryotic translation initiation factor 3 subunit M</fullName>
        <shortName evidence="5">eIF3m</shortName>
    </recommendedName>
</protein>
<accession>A0ABQ8FGB5</accession>
<evidence type="ECO:0000256" key="1">
    <source>
        <dbReference type="ARBA" id="ARBA00008482"/>
    </source>
</evidence>
<dbReference type="PANTHER" id="PTHR15350">
    <property type="entry name" value="COP9 SIGNALOSOME COMPLEX SUBUNIT 7/DENDRITIC CELL PROTEIN GA17"/>
    <property type="match status" value="1"/>
</dbReference>
<dbReference type="InterPro" id="IPR027528">
    <property type="entry name" value="eIF3m"/>
</dbReference>
<dbReference type="SUPFAM" id="SSF46785">
    <property type="entry name" value="Winged helix' DNA-binding domain"/>
    <property type="match status" value="1"/>
</dbReference>
<comment type="caution">
    <text evidence="7">The sequence shown here is derived from an EMBL/GenBank/DDBJ whole genome shotgun (WGS) entry which is preliminary data.</text>
</comment>
<dbReference type="EMBL" id="JAFCIX010000127">
    <property type="protein sequence ID" value="KAH6597849.1"/>
    <property type="molecule type" value="Genomic_DNA"/>
</dbReference>
<dbReference type="Proteomes" id="UP001648503">
    <property type="component" value="Unassembled WGS sequence"/>
</dbReference>
<dbReference type="SMART" id="SM00088">
    <property type="entry name" value="PINT"/>
    <property type="match status" value="1"/>
</dbReference>
<comment type="similarity">
    <text evidence="5">Belongs to the eIF-3 subunit M family.</text>
</comment>
<comment type="similarity">
    <text evidence="1">Belongs to the CSN7/EIF3M family. CSN7 subfamily.</text>
</comment>
<dbReference type="HAMAP" id="MF_03012">
    <property type="entry name" value="eIF3m"/>
    <property type="match status" value="1"/>
</dbReference>
<keyword evidence="8" id="KW-1185">Reference proteome</keyword>
<proteinExistence type="inferred from homology"/>
<keyword evidence="2 5" id="KW-0963">Cytoplasm</keyword>
<comment type="function">
    <text evidence="5">Component of the eukaryotic translation initiation factor 3 (eIF-3) complex, which is involved in protein synthesis of a specialized repertoire of mRNAs and, together with other initiation factors, stimulates binding of mRNA and methionyl-tRNAi to the 40S ribosome. The eIF-3 complex specifically targets and initiates translation of a subset of mRNAs involved in cell proliferation.</text>
</comment>
<evidence type="ECO:0000256" key="4">
    <source>
        <dbReference type="ARBA" id="ARBA00022917"/>
    </source>
</evidence>
<evidence type="ECO:0000313" key="7">
    <source>
        <dbReference type="EMBL" id="KAH6597849.1"/>
    </source>
</evidence>
<dbReference type="InterPro" id="IPR036390">
    <property type="entry name" value="WH_DNA-bd_sf"/>
</dbReference>
<sequence length="403" mass="44462">MTVCKLAFIQPEQSLQLANLIADHKDKGSKEFLNSATELIETGNTLGLASLFVSEVAILLSLPDNESTLNLVIGLVCGVSDLSKLEGIVNLLLAEFEKANPEHSSTHLSILSTLYNSLDSYSHTRFGVYMTIVRVASNGGELDAILGTLSSLESWIDEWQISLSERRSLYLLLSVELGKSQELLLKAHDLLLRHLNTYQGLEKEASASDVKELASKALVQAISIPEVLNFEDVLRLTAVTALGSTKIVELSKIFLNQSLTNYNEFLTKNSKFVKEQGFSQEDNIRKMRILSLATLASEHLQGDVAYSTISKTLDVSEDEVEFWVIDAIRAGLVDAKINQLQKTIAVTRATQRTFEVEQWKLLQSRLLLWKNNLGECLEVIEKSKPQLAEAVANVAEAPAVTSA</sequence>
<dbReference type="PANTHER" id="PTHR15350:SF2">
    <property type="entry name" value="EUKARYOTIC TRANSLATION INITIATION FACTOR 3 SUBUNIT M"/>
    <property type="match status" value="1"/>
</dbReference>
<organism evidence="7 8">
    <name type="scientific">Batrachochytrium salamandrivorans</name>
    <dbReference type="NCBI Taxonomy" id="1357716"/>
    <lineage>
        <taxon>Eukaryota</taxon>
        <taxon>Fungi</taxon>
        <taxon>Fungi incertae sedis</taxon>
        <taxon>Chytridiomycota</taxon>
        <taxon>Chytridiomycota incertae sedis</taxon>
        <taxon>Chytridiomycetes</taxon>
        <taxon>Rhizophydiales</taxon>
        <taxon>Rhizophydiales incertae sedis</taxon>
        <taxon>Batrachochytrium</taxon>
    </lineage>
</organism>
<evidence type="ECO:0000313" key="8">
    <source>
        <dbReference type="Proteomes" id="UP001648503"/>
    </source>
</evidence>
<comment type="subcellular location">
    <subcellularLocation>
        <location evidence="5">Cytoplasm</location>
    </subcellularLocation>
</comment>
<dbReference type="PROSITE" id="PS50250">
    <property type="entry name" value="PCI"/>
    <property type="match status" value="1"/>
</dbReference>
<evidence type="ECO:0000256" key="3">
    <source>
        <dbReference type="ARBA" id="ARBA00022540"/>
    </source>
</evidence>